<dbReference type="GO" id="GO:0005576">
    <property type="term" value="C:extracellular region"/>
    <property type="evidence" value="ECO:0007669"/>
    <property type="project" value="InterPro"/>
</dbReference>
<evidence type="ECO:0000256" key="4">
    <source>
        <dbReference type="ARBA" id="ARBA00022801"/>
    </source>
</evidence>
<keyword evidence="5" id="KW-0720">Serine protease</keyword>
<feature type="chain" id="PRO_5030534655" evidence="10">
    <location>
        <begin position="28"/>
        <end position="414"/>
    </location>
</feature>
<dbReference type="PROSITE" id="PS00134">
    <property type="entry name" value="TRYPSIN_HIS"/>
    <property type="match status" value="1"/>
</dbReference>
<evidence type="ECO:0000256" key="6">
    <source>
        <dbReference type="ARBA" id="ARBA00023145"/>
    </source>
</evidence>
<feature type="active site" description="Charge relay system" evidence="8">
    <location>
        <position position="266"/>
    </location>
</feature>
<accession>A0A7W9HNI7</accession>
<keyword evidence="6" id="KW-0865">Zymogen</keyword>
<evidence type="ECO:0000256" key="1">
    <source>
        <dbReference type="ARBA" id="ARBA00007664"/>
    </source>
</evidence>
<dbReference type="InterPro" id="IPR009003">
    <property type="entry name" value="Peptidase_S1_PA"/>
</dbReference>
<keyword evidence="2" id="KW-0645">Protease</keyword>
<dbReference type="InterPro" id="IPR043504">
    <property type="entry name" value="Peptidase_S1_PA_chymotrypsin"/>
</dbReference>
<dbReference type="EC" id="3.4.21.-" evidence="13"/>
<comment type="caution">
    <text evidence="13">The sequence shown here is derived from an EMBL/GenBank/DDBJ whole genome shotgun (WGS) entry which is preliminary data.</text>
</comment>
<sequence>MRKSLRGVFTGSLAVILAFSGALVAGAESQDTEGRLPGDVLAAMQRDLGLDAEQANRRAVQQEAADRLDDVLKARLGAAFGGAWFDGASGKLVVGVTDANRADAVTAAGAQARVVKHSENHLEAVKAELDALAGGKGDAKRKAAPGQADKAAVAGLTSWSVDPVANTVTVTALKGAKGLKTLAKYGDAVRVETTDAEPQTTAFLDGGDDLNYPSGGCSAGFNMRNTGTGVRYVLTAGHCGAAGSVVRGQGSVVIGSVEAAFFPSYDDALIRVTNTGAWTQGPWVDVNPPNGGVVVVSGHSDSPVGTAICKSGRTTKLTCGAITAKRQTVTYTGGLTVYDLTRHNACVEPGDSGGSNYRNSGTRTAEGVTSGAQLYSVGGRNRCGQVVGVANVSWYYPAALSVPYYQATYGATLW</sequence>
<evidence type="ECO:0000256" key="9">
    <source>
        <dbReference type="PIRSR" id="PIRSR001134-2"/>
    </source>
</evidence>
<dbReference type="Pfam" id="PF02983">
    <property type="entry name" value="Pro_Al_protease"/>
    <property type="match status" value="1"/>
</dbReference>
<evidence type="ECO:0000313" key="13">
    <source>
        <dbReference type="EMBL" id="MBB5805366.1"/>
    </source>
</evidence>
<reference evidence="13 14" key="1">
    <citation type="submission" date="2020-08" db="EMBL/GenBank/DDBJ databases">
        <title>Sequencing the genomes of 1000 actinobacteria strains.</title>
        <authorList>
            <person name="Klenk H.-P."/>
        </authorList>
    </citation>
    <scope>NUCLEOTIDE SEQUENCE [LARGE SCALE GENOMIC DNA]</scope>
    <source>
        <strain evidence="13 14">DSM 45486</strain>
    </source>
</reference>
<feature type="domain" description="Peptidase S1A alpha-lytic prodomain" evidence="12">
    <location>
        <begin position="117"/>
        <end position="178"/>
    </location>
</feature>
<feature type="disulfide bond" evidence="9">
    <location>
        <begin position="309"/>
        <end position="319"/>
    </location>
</feature>
<dbReference type="InterPro" id="IPR035070">
    <property type="entry name" value="Streptogrisin_prodomain"/>
</dbReference>
<dbReference type="Pfam" id="PF00089">
    <property type="entry name" value="Trypsin"/>
    <property type="match status" value="1"/>
</dbReference>
<feature type="active site" description="Charge relay system" evidence="8">
    <location>
        <position position="238"/>
    </location>
</feature>
<feature type="active site" description="Charge relay system" evidence="8">
    <location>
        <position position="352"/>
    </location>
</feature>
<dbReference type="InterPro" id="IPR018114">
    <property type="entry name" value="TRYPSIN_HIS"/>
</dbReference>
<dbReference type="AlphaFoldDB" id="A0A7W9HNI7"/>
<feature type="domain" description="Peptidase S1" evidence="11">
    <location>
        <begin position="206"/>
        <end position="391"/>
    </location>
</feature>
<dbReference type="Proteomes" id="UP000552097">
    <property type="component" value="Unassembled WGS sequence"/>
</dbReference>
<dbReference type="Gene3D" id="2.40.10.10">
    <property type="entry name" value="Trypsin-like serine proteases"/>
    <property type="match status" value="2"/>
</dbReference>
<gene>
    <name evidence="13" type="ORF">F4560_005134</name>
</gene>
<dbReference type="PIRSF" id="PIRSF001134">
    <property type="entry name" value="Streptogrisin"/>
    <property type="match status" value="1"/>
</dbReference>
<evidence type="ECO:0000259" key="12">
    <source>
        <dbReference type="Pfam" id="PF02983"/>
    </source>
</evidence>
<name>A0A7W9HNI7_9PSEU</name>
<dbReference type="GO" id="GO:0006508">
    <property type="term" value="P:proteolysis"/>
    <property type="evidence" value="ECO:0007669"/>
    <property type="project" value="UniProtKB-KW"/>
</dbReference>
<dbReference type="InterPro" id="IPR001254">
    <property type="entry name" value="Trypsin_dom"/>
</dbReference>
<dbReference type="InterPro" id="IPR004236">
    <property type="entry name" value="Pept_S1_alpha_lytic"/>
</dbReference>
<protein>
    <submittedName>
        <fullName evidence="13">Streptogrisin C</fullName>
        <ecNumber evidence="13">3.4.21.-</ecNumber>
    </submittedName>
</protein>
<evidence type="ECO:0000313" key="14">
    <source>
        <dbReference type="Proteomes" id="UP000552097"/>
    </source>
</evidence>
<dbReference type="InterPro" id="IPR001316">
    <property type="entry name" value="Pept_S1A_streptogrisin"/>
</dbReference>
<dbReference type="SUPFAM" id="SSF50494">
    <property type="entry name" value="Trypsin-like serine proteases"/>
    <property type="match status" value="1"/>
</dbReference>
<dbReference type="GO" id="GO:0004252">
    <property type="term" value="F:serine-type endopeptidase activity"/>
    <property type="evidence" value="ECO:0007669"/>
    <property type="project" value="InterPro"/>
</dbReference>
<dbReference type="EMBL" id="JACHMO010000001">
    <property type="protein sequence ID" value="MBB5805366.1"/>
    <property type="molecule type" value="Genomic_DNA"/>
</dbReference>
<dbReference type="CDD" id="cd21112">
    <property type="entry name" value="alphaLP-like"/>
    <property type="match status" value="1"/>
</dbReference>
<feature type="signal peptide" evidence="10">
    <location>
        <begin position="1"/>
        <end position="27"/>
    </location>
</feature>
<evidence type="ECO:0000256" key="2">
    <source>
        <dbReference type="ARBA" id="ARBA00022670"/>
    </source>
</evidence>
<dbReference type="PRINTS" id="PR00861">
    <property type="entry name" value="ALYTICPTASE"/>
</dbReference>
<proteinExistence type="inferred from homology"/>
<evidence type="ECO:0000256" key="10">
    <source>
        <dbReference type="SAM" id="SignalP"/>
    </source>
</evidence>
<keyword evidence="4 13" id="KW-0378">Hydrolase</keyword>
<keyword evidence="7 9" id="KW-1015">Disulfide bond</keyword>
<keyword evidence="14" id="KW-1185">Reference proteome</keyword>
<evidence type="ECO:0000256" key="7">
    <source>
        <dbReference type="ARBA" id="ARBA00023157"/>
    </source>
</evidence>
<evidence type="ECO:0000259" key="11">
    <source>
        <dbReference type="Pfam" id="PF00089"/>
    </source>
</evidence>
<evidence type="ECO:0000256" key="8">
    <source>
        <dbReference type="PIRSR" id="PIRSR001134-1"/>
    </source>
</evidence>
<organism evidence="13 14">
    <name type="scientific">Saccharothrix ecbatanensis</name>
    <dbReference type="NCBI Taxonomy" id="1105145"/>
    <lineage>
        <taxon>Bacteria</taxon>
        <taxon>Bacillati</taxon>
        <taxon>Actinomycetota</taxon>
        <taxon>Actinomycetes</taxon>
        <taxon>Pseudonocardiales</taxon>
        <taxon>Pseudonocardiaceae</taxon>
        <taxon>Saccharothrix</taxon>
    </lineage>
</organism>
<comment type="similarity">
    <text evidence="1">Belongs to the peptidase S1 family.</text>
</comment>
<keyword evidence="3 10" id="KW-0732">Signal</keyword>
<feature type="disulfide bond" evidence="9">
    <location>
        <begin position="217"/>
        <end position="239"/>
    </location>
</feature>
<evidence type="ECO:0000256" key="5">
    <source>
        <dbReference type="ARBA" id="ARBA00022825"/>
    </source>
</evidence>
<evidence type="ECO:0000256" key="3">
    <source>
        <dbReference type="ARBA" id="ARBA00022729"/>
    </source>
</evidence>
<dbReference type="Gene3D" id="3.30.300.50">
    <property type="match status" value="2"/>
</dbReference>